<evidence type="ECO:0000256" key="5">
    <source>
        <dbReference type="ARBA" id="ARBA00023128"/>
    </source>
</evidence>
<dbReference type="Gene3D" id="1.10.287.1130">
    <property type="entry name" value="CytochromE C oxidase copper chaperone"/>
    <property type="match status" value="1"/>
</dbReference>
<keyword evidence="6" id="KW-1015">Disulfide bond</keyword>
<comment type="similarity">
    <text evidence="2">Belongs to the COX17 family.</text>
</comment>
<evidence type="ECO:0000256" key="1">
    <source>
        <dbReference type="ARBA" id="ARBA00004569"/>
    </source>
</evidence>
<sequence>MGNTSSTPVPPPTKTIRRNEKGQPLDEEGNPLKPCCACPDTKRVRDQCMLEKGDEEACADLIRAHKQCLRDLGFKI</sequence>
<dbReference type="GO" id="GO:0005758">
    <property type="term" value="C:mitochondrial intermembrane space"/>
    <property type="evidence" value="ECO:0007669"/>
    <property type="project" value="UniProtKB-SubCell"/>
</dbReference>
<reference evidence="11" key="1">
    <citation type="journal article" date="2018" name="Nat. Microbiol.">
        <title>Leveraging single-cell genomics to expand the fungal tree of life.</title>
        <authorList>
            <person name="Ahrendt S.R."/>
            <person name="Quandt C.A."/>
            <person name="Ciobanu D."/>
            <person name="Clum A."/>
            <person name="Salamov A."/>
            <person name="Andreopoulos B."/>
            <person name="Cheng J.F."/>
            <person name="Woyke T."/>
            <person name="Pelin A."/>
            <person name="Henrissat B."/>
            <person name="Reynolds N.K."/>
            <person name="Benny G.L."/>
            <person name="Smith M.E."/>
            <person name="James T.Y."/>
            <person name="Grigoriev I.V."/>
        </authorList>
    </citation>
    <scope>NUCLEOTIDE SEQUENCE [LARGE SCALE GENOMIC DNA]</scope>
</reference>
<dbReference type="GO" id="GO:0016531">
    <property type="term" value="F:copper chaperone activity"/>
    <property type="evidence" value="ECO:0007669"/>
    <property type="project" value="InterPro"/>
</dbReference>
<keyword evidence="5" id="KW-0496">Mitochondrion</keyword>
<keyword evidence="11" id="KW-1185">Reference proteome</keyword>
<name>A0A4P9Y6N6_9FUNG</name>
<dbReference type="SUPFAM" id="SSF47072">
    <property type="entry name" value="Cysteine alpha-hairpin motif"/>
    <property type="match status" value="1"/>
</dbReference>
<evidence type="ECO:0000256" key="8">
    <source>
        <dbReference type="PIRSR" id="PIRSR607745-1"/>
    </source>
</evidence>
<dbReference type="Pfam" id="PF05051">
    <property type="entry name" value="COX17"/>
    <property type="match status" value="1"/>
</dbReference>
<dbReference type="EMBL" id="KZ987832">
    <property type="protein sequence ID" value="RKP14462.1"/>
    <property type="molecule type" value="Genomic_DNA"/>
</dbReference>
<keyword evidence="4 8" id="KW-0186">Copper</keyword>
<proteinExistence type="inferred from homology"/>
<protein>
    <submittedName>
        <fullName evidence="10">Cytochrome C oxidase copper chaperone-domain-containing protein</fullName>
    </submittedName>
</protein>
<keyword evidence="7" id="KW-0143">Chaperone</keyword>
<dbReference type="PROSITE" id="PS51808">
    <property type="entry name" value="CHCH"/>
    <property type="match status" value="1"/>
</dbReference>
<dbReference type="GO" id="GO:0005507">
    <property type="term" value="F:copper ion binding"/>
    <property type="evidence" value="ECO:0007669"/>
    <property type="project" value="InterPro"/>
</dbReference>
<dbReference type="PANTHER" id="PTHR16719:SF0">
    <property type="entry name" value="CYTOCHROME C OXIDASE COPPER CHAPERONE"/>
    <property type="match status" value="1"/>
</dbReference>
<dbReference type="Proteomes" id="UP000267251">
    <property type="component" value="Unassembled WGS sequence"/>
</dbReference>
<dbReference type="InterPro" id="IPR009069">
    <property type="entry name" value="Cys_alpha_HP_mot_SF"/>
</dbReference>
<dbReference type="InterPro" id="IPR007745">
    <property type="entry name" value="Cyt_c_oxidase_Cu-chaperone"/>
</dbReference>
<comment type="subcellular location">
    <subcellularLocation>
        <location evidence="1">Mitochondrion intermembrane space</location>
    </subcellularLocation>
</comment>
<accession>A0A4P9Y6N6</accession>
<evidence type="ECO:0000256" key="3">
    <source>
        <dbReference type="ARBA" id="ARBA00022723"/>
    </source>
</evidence>
<dbReference type="PANTHER" id="PTHR16719">
    <property type="entry name" value="CYTOCHROME C OXIDASE COPPER CHAPERONE"/>
    <property type="match status" value="1"/>
</dbReference>
<dbReference type="OrthoDB" id="1915887at2759"/>
<keyword evidence="3 8" id="KW-0479">Metal-binding</keyword>
<feature type="region of interest" description="Disordered" evidence="9">
    <location>
        <begin position="1"/>
        <end position="31"/>
    </location>
</feature>
<evidence type="ECO:0000256" key="4">
    <source>
        <dbReference type="ARBA" id="ARBA00023008"/>
    </source>
</evidence>
<evidence type="ECO:0000256" key="2">
    <source>
        <dbReference type="ARBA" id="ARBA00009241"/>
    </source>
</evidence>
<feature type="binding site" evidence="8">
    <location>
        <position position="36"/>
    </location>
    <ligand>
        <name>Cu cation</name>
        <dbReference type="ChEBI" id="CHEBI:23378"/>
    </ligand>
</feature>
<gene>
    <name evidence="10" type="ORF">BJ684DRAFT_8544</name>
</gene>
<evidence type="ECO:0000313" key="11">
    <source>
        <dbReference type="Proteomes" id="UP000267251"/>
    </source>
</evidence>
<evidence type="ECO:0000256" key="9">
    <source>
        <dbReference type="SAM" id="MobiDB-lite"/>
    </source>
</evidence>
<dbReference type="GO" id="GO:0033617">
    <property type="term" value="P:mitochondrial respiratory chain complex IV assembly"/>
    <property type="evidence" value="ECO:0007669"/>
    <property type="project" value="TreeGrafter"/>
</dbReference>
<evidence type="ECO:0000256" key="6">
    <source>
        <dbReference type="ARBA" id="ARBA00023157"/>
    </source>
</evidence>
<feature type="binding site" evidence="8">
    <location>
        <position position="35"/>
    </location>
    <ligand>
        <name>Cu cation</name>
        <dbReference type="ChEBI" id="CHEBI:23378"/>
    </ligand>
</feature>
<dbReference type="AlphaFoldDB" id="A0A4P9Y6N6"/>
<organism evidence="10 11">
    <name type="scientific">Piptocephalis cylindrospora</name>
    <dbReference type="NCBI Taxonomy" id="1907219"/>
    <lineage>
        <taxon>Eukaryota</taxon>
        <taxon>Fungi</taxon>
        <taxon>Fungi incertae sedis</taxon>
        <taxon>Zoopagomycota</taxon>
        <taxon>Zoopagomycotina</taxon>
        <taxon>Zoopagomycetes</taxon>
        <taxon>Zoopagales</taxon>
        <taxon>Piptocephalidaceae</taxon>
        <taxon>Piptocephalis</taxon>
    </lineage>
</organism>
<evidence type="ECO:0000256" key="7">
    <source>
        <dbReference type="ARBA" id="ARBA00023186"/>
    </source>
</evidence>
<evidence type="ECO:0000313" key="10">
    <source>
        <dbReference type="EMBL" id="RKP14462.1"/>
    </source>
</evidence>